<dbReference type="CDD" id="cd00086">
    <property type="entry name" value="homeodomain"/>
    <property type="match status" value="1"/>
</dbReference>
<evidence type="ECO:0000256" key="1">
    <source>
        <dbReference type="ARBA" id="ARBA00022473"/>
    </source>
</evidence>
<keyword evidence="3 7" id="KW-0238">DNA-binding</keyword>
<evidence type="ECO:0000256" key="9">
    <source>
        <dbReference type="SAM" id="MobiDB-lite"/>
    </source>
</evidence>
<evidence type="ECO:0000259" key="10">
    <source>
        <dbReference type="PROSITE" id="PS50071"/>
    </source>
</evidence>
<evidence type="ECO:0000313" key="12">
    <source>
        <dbReference type="Proteomes" id="UP001153269"/>
    </source>
</evidence>
<dbReference type="PRINTS" id="PR00031">
    <property type="entry name" value="HTHREPRESSR"/>
</dbReference>
<dbReference type="InterPro" id="IPR020479">
    <property type="entry name" value="HD_metazoa"/>
</dbReference>
<dbReference type="PANTHER" id="PTHR45664">
    <property type="entry name" value="PROTEIN ZERKNUELLT 1-RELATED"/>
    <property type="match status" value="1"/>
</dbReference>
<evidence type="ECO:0000256" key="7">
    <source>
        <dbReference type="PROSITE-ProRule" id="PRU00108"/>
    </source>
</evidence>
<gene>
    <name evidence="11" type="ORF">PLEPLA_LOCUS42175</name>
</gene>
<name>A0A9N7ZAA6_PLEPL</name>
<organism evidence="11 12">
    <name type="scientific">Pleuronectes platessa</name>
    <name type="common">European plaice</name>
    <dbReference type="NCBI Taxonomy" id="8262"/>
    <lineage>
        <taxon>Eukaryota</taxon>
        <taxon>Metazoa</taxon>
        <taxon>Chordata</taxon>
        <taxon>Craniata</taxon>
        <taxon>Vertebrata</taxon>
        <taxon>Euteleostomi</taxon>
        <taxon>Actinopterygii</taxon>
        <taxon>Neopterygii</taxon>
        <taxon>Teleostei</taxon>
        <taxon>Neoteleostei</taxon>
        <taxon>Acanthomorphata</taxon>
        <taxon>Carangaria</taxon>
        <taxon>Pleuronectiformes</taxon>
        <taxon>Pleuronectoidei</taxon>
        <taxon>Pleuronectidae</taxon>
        <taxon>Pleuronectes</taxon>
    </lineage>
</organism>
<proteinExistence type="predicted"/>
<dbReference type="Proteomes" id="UP001153269">
    <property type="component" value="Unassembled WGS sequence"/>
</dbReference>
<dbReference type="Gene3D" id="1.10.10.60">
    <property type="entry name" value="Homeodomain-like"/>
    <property type="match status" value="1"/>
</dbReference>
<feature type="compositionally biased region" description="Polar residues" evidence="9">
    <location>
        <begin position="171"/>
        <end position="184"/>
    </location>
</feature>
<keyword evidence="1" id="KW-0217">Developmental protein</keyword>
<dbReference type="PRINTS" id="PR00024">
    <property type="entry name" value="HOMEOBOX"/>
</dbReference>
<feature type="compositionally biased region" description="Basic residues" evidence="9">
    <location>
        <begin position="121"/>
        <end position="131"/>
    </location>
</feature>
<feature type="region of interest" description="Disordered" evidence="9">
    <location>
        <begin position="57"/>
        <end position="148"/>
    </location>
</feature>
<dbReference type="GO" id="GO:0045944">
    <property type="term" value="P:positive regulation of transcription by RNA polymerase II"/>
    <property type="evidence" value="ECO:0007669"/>
    <property type="project" value="UniProtKB-ARBA"/>
</dbReference>
<evidence type="ECO:0000256" key="4">
    <source>
        <dbReference type="ARBA" id="ARBA00023155"/>
    </source>
</evidence>
<protein>
    <recommendedName>
        <fullName evidence="10">Homeobox domain-containing protein</fullName>
    </recommendedName>
</protein>
<evidence type="ECO:0000313" key="11">
    <source>
        <dbReference type="EMBL" id="CAB1454409.1"/>
    </source>
</evidence>
<dbReference type="Pfam" id="PF00046">
    <property type="entry name" value="Homeodomain"/>
    <property type="match status" value="1"/>
</dbReference>
<dbReference type="EMBL" id="CADEAL010004213">
    <property type="protein sequence ID" value="CAB1454409.1"/>
    <property type="molecule type" value="Genomic_DNA"/>
</dbReference>
<keyword evidence="6 7" id="KW-0539">Nucleus</keyword>
<keyword evidence="2" id="KW-0805">Transcription regulation</keyword>
<dbReference type="InterPro" id="IPR000047">
    <property type="entry name" value="HTH_motif"/>
</dbReference>
<evidence type="ECO:0000256" key="2">
    <source>
        <dbReference type="ARBA" id="ARBA00023015"/>
    </source>
</evidence>
<dbReference type="SMART" id="SM00389">
    <property type="entry name" value="HOX"/>
    <property type="match status" value="1"/>
</dbReference>
<keyword evidence="5" id="KW-0804">Transcription</keyword>
<feature type="domain" description="Homeobox" evidence="10">
    <location>
        <begin position="334"/>
        <end position="394"/>
    </location>
</feature>
<feature type="region of interest" description="Disordered" evidence="9">
    <location>
        <begin position="394"/>
        <end position="453"/>
    </location>
</feature>
<dbReference type="GO" id="GO:0003309">
    <property type="term" value="P:type B pancreatic cell differentiation"/>
    <property type="evidence" value="ECO:0007669"/>
    <property type="project" value="TreeGrafter"/>
</dbReference>
<dbReference type="AlphaFoldDB" id="A0A9N7ZAA6"/>
<dbReference type="InterPro" id="IPR017970">
    <property type="entry name" value="Homeobox_CS"/>
</dbReference>
<evidence type="ECO:0000256" key="5">
    <source>
        <dbReference type="ARBA" id="ARBA00023163"/>
    </source>
</evidence>
<feature type="compositionally biased region" description="Basic and acidic residues" evidence="9">
    <location>
        <begin position="77"/>
        <end position="95"/>
    </location>
</feature>
<keyword evidence="12" id="KW-1185">Reference proteome</keyword>
<dbReference type="FunFam" id="1.10.10.60:FF:000176">
    <property type="entry name" value="pancreas/duodenum homeobox protein 1"/>
    <property type="match status" value="1"/>
</dbReference>
<feature type="compositionally biased region" description="Basic and acidic residues" evidence="9">
    <location>
        <begin position="111"/>
        <end position="120"/>
    </location>
</feature>
<evidence type="ECO:0000256" key="3">
    <source>
        <dbReference type="ARBA" id="ARBA00023125"/>
    </source>
</evidence>
<accession>A0A9N7ZAA6</accession>
<dbReference type="GO" id="GO:0005634">
    <property type="term" value="C:nucleus"/>
    <property type="evidence" value="ECO:0007669"/>
    <property type="project" value="UniProtKB-SubCell"/>
</dbReference>
<dbReference type="InterPro" id="IPR009057">
    <property type="entry name" value="Homeodomain-like_sf"/>
</dbReference>
<dbReference type="InterPro" id="IPR001356">
    <property type="entry name" value="HD"/>
</dbReference>
<sequence length="453" mass="51262">MAEDNELEQRAIDELLRETDRARVRAETMGPAGWLKCPLRSTNKRFLLNTLRSTGLQLRSSEPRASHSATRSPTRSKSQDRGLDRSRSPPRDRKSNGAHTEQKKHHRRTKDKTEDRDKERSHRHRDKRDRKHGNDRQNKHRLQSHGGTVTHLCGAARGHAVAPEAGESRGRSTQVEAGRSSSGTCARRRPQSPMSSAAMNREDHYYPSQVFKDSCVYQRQQGEDYSHSPPPCLYMSRQVHSIYTQPAMGALEQAGLSDIASSYNLPGLREDPGVPQLHHPQGLQQQTLQPAAGYGDAVEQSRYHLPFPWMKTTKSHSHTWKGQWAGAYVMAETEENKRTRTAYTRAQLLELEKEFLFNRYISRPRRVELALTLGLTERHIKIWFQNRRMKWKKEEDRRKVRVADPDQDSSITSGDQGEAAGGVSSTNGPHAASPPVSPLRVHSLSAAGSRETA</sequence>
<evidence type="ECO:0000256" key="6">
    <source>
        <dbReference type="ARBA" id="ARBA00023242"/>
    </source>
</evidence>
<dbReference type="GO" id="GO:0000978">
    <property type="term" value="F:RNA polymerase II cis-regulatory region sequence-specific DNA binding"/>
    <property type="evidence" value="ECO:0007669"/>
    <property type="project" value="TreeGrafter"/>
</dbReference>
<dbReference type="SUPFAM" id="SSF46689">
    <property type="entry name" value="Homeodomain-like"/>
    <property type="match status" value="1"/>
</dbReference>
<feature type="region of interest" description="Disordered" evidence="9">
    <location>
        <begin position="160"/>
        <end position="201"/>
    </location>
</feature>
<evidence type="ECO:0000256" key="8">
    <source>
        <dbReference type="RuleBase" id="RU000682"/>
    </source>
</evidence>
<dbReference type="PROSITE" id="PS50071">
    <property type="entry name" value="HOMEOBOX_2"/>
    <property type="match status" value="1"/>
</dbReference>
<feature type="compositionally biased region" description="Basic and acidic residues" evidence="9">
    <location>
        <begin position="394"/>
        <end position="404"/>
    </location>
</feature>
<dbReference type="PROSITE" id="PS00027">
    <property type="entry name" value="HOMEOBOX_1"/>
    <property type="match status" value="1"/>
</dbReference>
<feature type="compositionally biased region" description="Polar residues" evidence="9">
    <location>
        <begin position="67"/>
        <end position="76"/>
    </location>
</feature>
<feature type="DNA-binding region" description="Homeobox" evidence="7">
    <location>
        <begin position="336"/>
        <end position="395"/>
    </location>
</feature>
<comment type="caution">
    <text evidence="11">The sequence shown here is derived from an EMBL/GenBank/DDBJ whole genome shotgun (WGS) entry which is preliminary data.</text>
</comment>
<dbReference type="GO" id="GO:0000981">
    <property type="term" value="F:DNA-binding transcription factor activity, RNA polymerase II-specific"/>
    <property type="evidence" value="ECO:0007669"/>
    <property type="project" value="InterPro"/>
</dbReference>
<comment type="subcellular location">
    <subcellularLocation>
        <location evidence="7 8">Nucleus</location>
    </subcellularLocation>
</comment>
<reference evidence="11" key="1">
    <citation type="submission" date="2020-03" db="EMBL/GenBank/DDBJ databases">
        <authorList>
            <person name="Weist P."/>
        </authorList>
    </citation>
    <scope>NUCLEOTIDE SEQUENCE</scope>
</reference>
<dbReference type="PANTHER" id="PTHR45664:SF12">
    <property type="entry name" value="PANCREAS_DUODENUM HOMEOBOX PROTEIN 1"/>
    <property type="match status" value="1"/>
</dbReference>
<keyword evidence="4 7" id="KW-0371">Homeobox</keyword>